<evidence type="ECO:0000256" key="9">
    <source>
        <dbReference type="ARBA" id="ARBA00044145"/>
    </source>
</evidence>
<proteinExistence type="predicted"/>
<dbReference type="eggNOG" id="COG1746">
    <property type="taxonomic scope" value="Bacteria"/>
</dbReference>
<evidence type="ECO:0000256" key="1">
    <source>
        <dbReference type="ARBA" id="ARBA00022679"/>
    </source>
</evidence>
<reference evidence="14" key="1">
    <citation type="journal article" date="2016" name="Genome Announc.">
        <title>Complete genome sequence of Alkaliphilus metalliredigens strain QYMF, an alkaliphilic and metal-reducing bacterium isolated from borax-contaminated leachate ponds.</title>
        <authorList>
            <person name="Hwang C."/>
            <person name="Copeland A."/>
            <person name="Lucas S."/>
            <person name="Lapidus A."/>
            <person name="Barry K."/>
            <person name="Detter J.C."/>
            <person name="Glavina Del Rio T."/>
            <person name="Hammon N."/>
            <person name="Israni S."/>
            <person name="Dalin E."/>
            <person name="Tice H."/>
            <person name="Pitluck S."/>
            <person name="Chertkov O."/>
            <person name="Brettin T."/>
            <person name="Bruce D."/>
            <person name="Han C."/>
            <person name="Schmutz J."/>
            <person name="Larimer F."/>
            <person name="Land M.L."/>
            <person name="Hauser L."/>
            <person name="Kyrpides N."/>
            <person name="Mikhailova N."/>
            <person name="Ye Q."/>
            <person name="Zhou J."/>
            <person name="Richardson P."/>
            <person name="Fields M.W."/>
        </authorList>
    </citation>
    <scope>NUCLEOTIDE SEQUENCE [LARGE SCALE GENOMIC DNA]</scope>
    <source>
        <strain evidence="14">QYMF</strain>
    </source>
</reference>
<dbReference type="GO" id="GO:0009117">
    <property type="term" value="P:nucleotide metabolic process"/>
    <property type="evidence" value="ECO:0007669"/>
    <property type="project" value="UniProtKB-KW"/>
</dbReference>
<dbReference type="HOGENOM" id="CLU_039827_0_0_9"/>
<dbReference type="CDD" id="cd05400">
    <property type="entry name" value="NT_2-5OAS_ClassI-CCAase"/>
    <property type="match status" value="1"/>
</dbReference>
<keyword evidence="6" id="KW-0460">Magnesium</keyword>
<evidence type="ECO:0000256" key="4">
    <source>
        <dbReference type="ARBA" id="ARBA00022741"/>
    </source>
</evidence>
<dbReference type="Pfam" id="PF18134">
    <property type="entry name" value="AGS_C"/>
    <property type="match status" value="1"/>
</dbReference>
<organism evidence="13 14">
    <name type="scientific">Alkaliphilus metalliredigens (strain QYMF)</name>
    <dbReference type="NCBI Taxonomy" id="293826"/>
    <lineage>
        <taxon>Bacteria</taxon>
        <taxon>Bacillati</taxon>
        <taxon>Bacillota</taxon>
        <taxon>Clostridia</taxon>
        <taxon>Peptostreptococcales</taxon>
        <taxon>Natronincolaceae</taxon>
        <taxon>Alkaliphilus</taxon>
    </lineage>
</organism>
<dbReference type="Proteomes" id="UP000001572">
    <property type="component" value="Chromosome"/>
</dbReference>
<evidence type="ECO:0000313" key="13">
    <source>
        <dbReference type="EMBL" id="ABR46435.1"/>
    </source>
</evidence>
<evidence type="ECO:0000256" key="7">
    <source>
        <dbReference type="ARBA" id="ARBA00023080"/>
    </source>
</evidence>
<keyword evidence="8" id="KW-0051">Antiviral defense</keyword>
<dbReference type="InterPro" id="IPR040511">
    <property type="entry name" value="AGS_C"/>
</dbReference>
<name>A6TJR7_ALKMQ</name>
<evidence type="ECO:0000259" key="12">
    <source>
        <dbReference type="Pfam" id="PF21654"/>
    </source>
</evidence>
<evidence type="ECO:0000256" key="10">
    <source>
        <dbReference type="ARBA" id="ARBA00048304"/>
    </source>
</evidence>
<keyword evidence="1" id="KW-0808">Transferase</keyword>
<sequence>MLLFSEIDDYYEQLYKELDIPESYYEKANTSYSSFSNWLGRDDSTLREHQPQIFLQGSFKLGTVIKPIGENDSYDIDMVCKFNNLSKQEISQKELKTLLGQEVTTYAKSKGMINEPKNGKRCWTLNYHDEAKFHMDILPCVDDSKKFIDQLEIFKYAETTSYKERAIAITDKRSEAYNMISNDWEISNPQGYYLWFQEQSNFIEKRAMLAEKFQMKAEELKEYKVKTPLQKTIQILKRHRDIMFKDNPEKKPSSIIISTLAAKAYRGGDNIRDVLKYVVDNMNGYIQEINGEYRILNPVNPLENFADKWNGDQSLKNHFDTWLKEAKKSLTPYNESIDIYGDDFQKKISEQLGISEAKSKDLVKADKVMTRVEAIPHRQKPNWNVYSWVDIYIKATKTKSGFSFPKQFNSGDFLTKNVDLKFEAKAENIKQYEVHWQVTNTGTEAKSSNCLRGDFYDGQIVEGKRIRKESTSYVGTHIIECYLVKNGVCHGKSKPFIVNIRDGFSMEW</sequence>
<evidence type="ECO:0000259" key="11">
    <source>
        <dbReference type="Pfam" id="PF18134"/>
    </source>
</evidence>
<feature type="domain" description="Adenylyl/Guanylyl and SMODS C-terminal sensor" evidence="11">
    <location>
        <begin position="375"/>
        <end position="501"/>
    </location>
</feature>
<dbReference type="AlphaFoldDB" id="A6TJR7"/>
<keyword evidence="5" id="KW-0067">ATP-binding</keyword>
<dbReference type="KEGG" id="amt:Amet_0200"/>
<evidence type="ECO:0000256" key="3">
    <source>
        <dbReference type="ARBA" id="ARBA00022723"/>
    </source>
</evidence>
<dbReference type="STRING" id="293826.Amet_0200"/>
<gene>
    <name evidence="13" type="ordered locus">Amet_0200</name>
</gene>
<dbReference type="GO" id="GO:0016779">
    <property type="term" value="F:nucleotidyltransferase activity"/>
    <property type="evidence" value="ECO:0007669"/>
    <property type="project" value="UniProtKB-KW"/>
</dbReference>
<evidence type="ECO:0000256" key="5">
    <source>
        <dbReference type="ARBA" id="ARBA00022840"/>
    </source>
</evidence>
<keyword evidence="4" id="KW-0547">Nucleotide-binding</keyword>
<comment type="catalytic activity">
    <reaction evidence="10">
        <text>GTP + ATP = 3',3'-cGAMP + 2 diphosphate</text>
        <dbReference type="Rhea" id="RHEA:35647"/>
        <dbReference type="ChEBI" id="CHEBI:30616"/>
        <dbReference type="ChEBI" id="CHEBI:33019"/>
        <dbReference type="ChEBI" id="CHEBI:37565"/>
        <dbReference type="ChEBI" id="CHEBI:71501"/>
    </reaction>
    <physiologicalReaction direction="left-to-right" evidence="10">
        <dbReference type="Rhea" id="RHEA:35648"/>
    </physiologicalReaction>
</comment>
<dbReference type="RefSeq" id="WP_011971344.1">
    <property type="nucleotide sequence ID" value="NC_009633.1"/>
</dbReference>
<dbReference type="GO" id="GO:0046872">
    <property type="term" value="F:metal ion binding"/>
    <property type="evidence" value="ECO:0007669"/>
    <property type="project" value="UniProtKB-KW"/>
</dbReference>
<evidence type="ECO:0000313" key="14">
    <source>
        <dbReference type="Proteomes" id="UP000001572"/>
    </source>
</evidence>
<keyword evidence="14" id="KW-1185">Reference proteome</keyword>
<dbReference type="OrthoDB" id="7572058at2"/>
<dbReference type="GO" id="GO:0051607">
    <property type="term" value="P:defense response to virus"/>
    <property type="evidence" value="ECO:0007669"/>
    <property type="project" value="UniProtKB-KW"/>
</dbReference>
<dbReference type="InterPro" id="IPR006116">
    <property type="entry name" value="NT_2-5OAS_ClassI-CCAase"/>
</dbReference>
<evidence type="ECO:0000256" key="2">
    <source>
        <dbReference type="ARBA" id="ARBA00022695"/>
    </source>
</evidence>
<keyword evidence="7" id="KW-0546">Nucleotide metabolism</keyword>
<dbReference type="InterPro" id="IPR048445">
    <property type="entry name" value="DncV-like_NTFase"/>
</dbReference>
<keyword evidence="3" id="KW-0479">Metal-binding</keyword>
<keyword evidence="2" id="KW-0548">Nucleotidyltransferase</keyword>
<dbReference type="Pfam" id="PF21654">
    <property type="entry name" value="DncV-like_NTFase"/>
    <property type="match status" value="1"/>
</dbReference>
<evidence type="ECO:0000256" key="8">
    <source>
        <dbReference type="ARBA" id="ARBA00023118"/>
    </source>
</evidence>
<feature type="domain" description="Cyclic GMP-AMP synthase DncV-like nucleotidyltransferase" evidence="12">
    <location>
        <begin position="51"/>
        <end position="137"/>
    </location>
</feature>
<dbReference type="EMBL" id="CP000724">
    <property type="protein sequence ID" value="ABR46435.1"/>
    <property type="molecule type" value="Genomic_DNA"/>
</dbReference>
<evidence type="ECO:0000256" key="6">
    <source>
        <dbReference type="ARBA" id="ARBA00022842"/>
    </source>
</evidence>
<dbReference type="GO" id="GO:0005524">
    <property type="term" value="F:ATP binding"/>
    <property type="evidence" value="ECO:0007669"/>
    <property type="project" value="UniProtKB-KW"/>
</dbReference>
<accession>A6TJR7</accession>
<protein>
    <recommendedName>
        <fullName evidence="9">Cyclic GMP-AMP synthase</fullName>
    </recommendedName>
</protein>